<feature type="transmembrane region" description="Helical" evidence="7">
    <location>
        <begin position="283"/>
        <end position="307"/>
    </location>
</feature>
<keyword evidence="2" id="KW-1003">Cell membrane</keyword>
<evidence type="ECO:0000259" key="8">
    <source>
        <dbReference type="Pfam" id="PF02687"/>
    </source>
</evidence>
<dbReference type="Pfam" id="PF02687">
    <property type="entry name" value="FtsX"/>
    <property type="match status" value="1"/>
</dbReference>
<dbReference type="PANTHER" id="PTHR30572">
    <property type="entry name" value="MEMBRANE COMPONENT OF TRANSPORTER-RELATED"/>
    <property type="match status" value="1"/>
</dbReference>
<reference evidence="10 11" key="1">
    <citation type="submission" date="2023-03" db="EMBL/GenBank/DDBJ databases">
        <title>Classification of Bisgaard taxon 6 and taxon 10 as Exercitatus varius gen. nov., spec. nov.</title>
        <authorList>
            <person name="Christensen H."/>
        </authorList>
    </citation>
    <scope>NUCLEOTIDE SEQUENCE [LARGE SCALE GENOMIC DNA]</scope>
    <source>
        <strain evidence="10 11">23350_01</strain>
    </source>
</reference>
<proteinExistence type="inferred from homology"/>
<sequence length="410" mass="45242">MLNLKLLFLNFRNNKLGTFMTILLIALSVALSITVSLQERAFREGSAKAAERFDVVIGGLGSDVQLILSSVFLQPAVLPLIATENLTALLNDSRVEWAAPLVFGDFTQGMPIIGTSNTFIQSNYRTLTGRSFKRAFEAVVGAKTGYRIGDTFTPLHGQAGESGGHSHNEIHYEVVGILPMDHSIWDNAVLVPVESLWETHVHHNEENRNNLHRVHTNVPTSINGLTDIHDHAEQGISAIIVKPKSFSAAYQLRSQYRNAQTQAIFPAEVLVKVYAILGDGKTVLTWVAIAAQILVAIALMMIITLYLKQQQRQILAWRIFGAARSRIFLLSWLALLILIVIAVILGIIIGYICAYTISAQLSLKSGFALPVHFTVEDGYHIFSILCCALLMALIPSFMLYKQSPLNTPLL</sequence>
<evidence type="ECO:0000256" key="3">
    <source>
        <dbReference type="ARBA" id="ARBA00022692"/>
    </source>
</evidence>
<keyword evidence="5 7" id="KW-0472">Membrane</keyword>
<evidence type="ECO:0000256" key="5">
    <source>
        <dbReference type="ARBA" id="ARBA00023136"/>
    </source>
</evidence>
<evidence type="ECO:0000259" key="9">
    <source>
        <dbReference type="Pfam" id="PF12704"/>
    </source>
</evidence>
<evidence type="ECO:0000256" key="4">
    <source>
        <dbReference type="ARBA" id="ARBA00022989"/>
    </source>
</evidence>
<dbReference type="RefSeq" id="WP_202937082.1">
    <property type="nucleotide sequence ID" value="NZ_JARQTX010000001.1"/>
</dbReference>
<comment type="caution">
    <text evidence="10">The sequence shown here is derived from an EMBL/GenBank/DDBJ whole genome shotgun (WGS) entry which is preliminary data.</text>
</comment>
<keyword evidence="4 7" id="KW-1133">Transmembrane helix</keyword>
<gene>
    <name evidence="10" type="ORF">P7M32_01565</name>
</gene>
<dbReference type="PANTHER" id="PTHR30572:SF4">
    <property type="entry name" value="ABC TRANSPORTER PERMEASE YTRF"/>
    <property type="match status" value="1"/>
</dbReference>
<accession>A0ABT6ENK8</accession>
<feature type="domain" description="ABC3 transporter permease C-terminal" evidence="8">
    <location>
        <begin position="290"/>
        <end position="403"/>
    </location>
</feature>
<evidence type="ECO:0000256" key="1">
    <source>
        <dbReference type="ARBA" id="ARBA00004651"/>
    </source>
</evidence>
<evidence type="ECO:0000256" key="2">
    <source>
        <dbReference type="ARBA" id="ARBA00022475"/>
    </source>
</evidence>
<feature type="domain" description="MacB-like periplasmic core" evidence="9">
    <location>
        <begin position="18"/>
        <end position="200"/>
    </location>
</feature>
<feature type="transmembrane region" description="Helical" evidence="7">
    <location>
        <begin position="378"/>
        <end position="400"/>
    </location>
</feature>
<dbReference type="EMBL" id="JARQTX010000001">
    <property type="protein sequence ID" value="MDG2945126.1"/>
    <property type="molecule type" value="Genomic_DNA"/>
</dbReference>
<evidence type="ECO:0000256" key="7">
    <source>
        <dbReference type="SAM" id="Phobius"/>
    </source>
</evidence>
<name>A0ABT6ENK8_9PAST</name>
<evidence type="ECO:0000313" key="10">
    <source>
        <dbReference type="EMBL" id="MDG2945126.1"/>
    </source>
</evidence>
<protein>
    <submittedName>
        <fullName evidence="10">ABC transporter permease</fullName>
    </submittedName>
</protein>
<dbReference type="Pfam" id="PF12704">
    <property type="entry name" value="MacB_PCD"/>
    <property type="match status" value="1"/>
</dbReference>
<dbReference type="InterPro" id="IPR003838">
    <property type="entry name" value="ABC3_permease_C"/>
</dbReference>
<dbReference type="InterPro" id="IPR050250">
    <property type="entry name" value="Macrolide_Exporter_MacB"/>
</dbReference>
<evidence type="ECO:0000256" key="6">
    <source>
        <dbReference type="ARBA" id="ARBA00038076"/>
    </source>
</evidence>
<keyword evidence="11" id="KW-1185">Reference proteome</keyword>
<evidence type="ECO:0000313" key="11">
    <source>
        <dbReference type="Proteomes" id="UP001216057"/>
    </source>
</evidence>
<comment type="similarity">
    <text evidence="6">Belongs to the ABC-4 integral membrane protein family.</text>
</comment>
<comment type="subcellular location">
    <subcellularLocation>
        <location evidence="1">Cell membrane</location>
        <topology evidence="1">Multi-pass membrane protein</topology>
    </subcellularLocation>
</comment>
<dbReference type="InterPro" id="IPR025857">
    <property type="entry name" value="MacB_PCD"/>
</dbReference>
<keyword evidence="3 7" id="KW-0812">Transmembrane</keyword>
<feature type="transmembrane region" description="Helical" evidence="7">
    <location>
        <begin position="327"/>
        <end position="358"/>
    </location>
</feature>
<dbReference type="Proteomes" id="UP001216057">
    <property type="component" value="Unassembled WGS sequence"/>
</dbReference>
<organism evidence="10 11">
    <name type="scientific">Exercitatus varius</name>
    <dbReference type="NCBI Taxonomy" id="67857"/>
    <lineage>
        <taxon>Bacteria</taxon>
        <taxon>Pseudomonadati</taxon>
        <taxon>Pseudomonadota</taxon>
        <taxon>Gammaproteobacteria</taxon>
        <taxon>Pasteurellales</taxon>
        <taxon>Pasteurellaceae</taxon>
        <taxon>Exercitatus</taxon>
    </lineage>
</organism>